<proteinExistence type="predicted"/>
<evidence type="ECO:0000313" key="4">
    <source>
        <dbReference type="Proteomes" id="UP000004705"/>
    </source>
</evidence>
<dbReference type="EMBL" id="CM001466">
    <property type="protein sequence ID" value="EHY88526.1"/>
    <property type="molecule type" value="Genomic_DNA"/>
</dbReference>
<keyword evidence="4" id="KW-1185">Reference proteome</keyword>
<feature type="transmembrane region" description="Helical" evidence="1">
    <location>
        <begin position="59"/>
        <end position="77"/>
    </location>
</feature>
<feature type="transmembrane region" description="Helical" evidence="1">
    <location>
        <begin position="34"/>
        <end position="53"/>
    </location>
</feature>
<organism evidence="3 4">
    <name type="scientific">Saccharomonospora azurea NA-128</name>
    <dbReference type="NCBI Taxonomy" id="882081"/>
    <lineage>
        <taxon>Bacteria</taxon>
        <taxon>Bacillati</taxon>
        <taxon>Actinomycetota</taxon>
        <taxon>Actinomycetes</taxon>
        <taxon>Pseudonocardiales</taxon>
        <taxon>Pseudonocardiaceae</taxon>
        <taxon>Saccharomonospora</taxon>
    </lineage>
</organism>
<keyword evidence="1" id="KW-0472">Membrane</keyword>
<dbReference type="Pfam" id="PF14145">
    <property type="entry name" value="YrhK"/>
    <property type="match status" value="1"/>
</dbReference>
<evidence type="ECO:0000313" key="3">
    <source>
        <dbReference type="EMBL" id="EHY88526.1"/>
    </source>
</evidence>
<keyword evidence="1" id="KW-0812">Transmembrane</keyword>
<evidence type="ECO:0000259" key="2">
    <source>
        <dbReference type="Pfam" id="PF14145"/>
    </source>
</evidence>
<accession>H8G9G4</accession>
<evidence type="ECO:0000256" key="1">
    <source>
        <dbReference type="SAM" id="Phobius"/>
    </source>
</evidence>
<sequence length="99" mass="11191">MPDTDRPDDGRDTLTVTFGHEELILRRRYELVSIGNDLLIALWFVVGSVLFFWTSTTTAGTWCFLLGSLQLLARPVIRLVRRVHLQRVGGAGAETSRDF</sequence>
<dbReference type="AlphaFoldDB" id="H8G9G4"/>
<dbReference type="Proteomes" id="UP000004705">
    <property type="component" value="Chromosome"/>
</dbReference>
<protein>
    <recommendedName>
        <fullName evidence="2">YrhK domain-containing protein</fullName>
    </recommendedName>
</protein>
<gene>
    <name evidence="3" type="ORF">SacazDRAFT_01599</name>
</gene>
<dbReference type="InterPro" id="IPR025424">
    <property type="entry name" value="YrhK_domain"/>
</dbReference>
<dbReference type="HOGENOM" id="CLU_177072_1_0_11"/>
<dbReference type="RefSeq" id="WP_005440329.1">
    <property type="nucleotide sequence ID" value="NZ_CM001466.1"/>
</dbReference>
<dbReference type="OrthoDB" id="5519470at2"/>
<keyword evidence="1" id="KW-1133">Transmembrane helix</keyword>
<reference evidence="3 4" key="1">
    <citation type="journal article" date="2012" name="Stand. Genomic Sci.">
        <title>Genome sequence of the soil bacterium Saccharomonospora azurea type strain (NA-128(T)).</title>
        <authorList>
            <person name="Klenk H.P."/>
            <person name="Held B."/>
            <person name="Lucas S."/>
            <person name="Lapidus A."/>
            <person name="Copeland A."/>
            <person name="Hammon N."/>
            <person name="Pitluck S."/>
            <person name="Goodwin L.A."/>
            <person name="Han C."/>
            <person name="Tapia R."/>
            <person name="Brambilla E.M."/>
            <person name="Potter G."/>
            <person name="Land M."/>
            <person name="Ivanova N."/>
            <person name="Rohde M."/>
            <person name="Goker M."/>
            <person name="Detter J.C."/>
            <person name="Kyrpides N.C."/>
            <person name="Woyke T."/>
        </authorList>
    </citation>
    <scope>NUCLEOTIDE SEQUENCE [LARGE SCALE GENOMIC DNA]</scope>
    <source>
        <strain evidence="3 4">NA-128</strain>
    </source>
</reference>
<name>H8G9G4_9PSEU</name>
<feature type="domain" description="YrhK" evidence="2">
    <location>
        <begin position="27"/>
        <end position="82"/>
    </location>
</feature>